<dbReference type="PROSITE" id="PS51257">
    <property type="entry name" value="PROKAR_LIPOPROTEIN"/>
    <property type="match status" value="1"/>
</dbReference>
<name>A0ABQ2C0L7_9FLAO</name>
<keyword evidence="3" id="KW-1185">Reference proteome</keyword>
<reference evidence="3" key="1">
    <citation type="journal article" date="2019" name="Int. J. Syst. Evol. Microbiol.">
        <title>The Global Catalogue of Microorganisms (GCM) 10K type strain sequencing project: providing services to taxonomists for standard genome sequencing and annotation.</title>
        <authorList>
            <consortium name="The Broad Institute Genomics Platform"/>
            <consortium name="The Broad Institute Genome Sequencing Center for Infectious Disease"/>
            <person name="Wu L."/>
            <person name="Ma J."/>
        </authorList>
    </citation>
    <scope>NUCLEOTIDE SEQUENCE [LARGE SCALE GENOMIC DNA]</scope>
    <source>
        <strain evidence="3">CCM 8681</strain>
    </source>
</reference>
<dbReference type="Proteomes" id="UP000624701">
    <property type="component" value="Unassembled WGS sequence"/>
</dbReference>
<dbReference type="RefSeq" id="WP_188375199.1">
    <property type="nucleotide sequence ID" value="NZ_BMDQ01000004.1"/>
</dbReference>
<accession>A0ABQ2C0L7</accession>
<comment type="caution">
    <text evidence="2">The sequence shown here is derived from an EMBL/GenBank/DDBJ whole genome shotgun (WGS) entry which is preliminary data.</text>
</comment>
<sequence length="268" mass="28832">MKKIKSISILILSLILALSCSDDDRQEIENEFANLPFVVGFDRTSDSYVFLPADTTPINESVFVTLSSGPNGLYSDEDITVRYELDATTNAILGTEFQINNTSDSFTIPAGREVATTTLDYTIFPENLPFDEQKSVMINLISEVEGVSAGEQFATVEILFERCAPPLVGSFTAANTVNGSSNGDGESVNIVALECDTYRADNLPNFNGVFSWDFVLNADDTITIIGTLGDFSNVVSGSGVLLPNGTIQINNMDVEAAASGMSFDLIPN</sequence>
<proteinExistence type="predicted"/>
<feature type="signal peptide" evidence="1">
    <location>
        <begin position="1"/>
        <end position="22"/>
    </location>
</feature>
<evidence type="ECO:0000313" key="2">
    <source>
        <dbReference type="EMBL" id="GGI58292.1"/>
    </source>
</evidence>
<gene>
    <name evidence="2" type="ORF">GCM10011444_26010</name>
</gene>
<evidence type="ECO:0008006" key="4">
    <source>
        <dbReference type="Google" id="ProtNLM"/>
    </source>
</evidence>
<protein>
    <recommendedName>
        <fullName evidence="4">DUF1735 domain-containing protein</fullName>
    </recommendedName>
</protein>
<keyword evidence="1" id="KW-0732">Signal</keyword>
<feature type="chain" id="PRO_5046927802" description="DUF1735 domain-containing protein" evidence="1">
    <location>
        <begin position="23"/>
        <end position="268"/>
    </location>
</feature>
<organism evidence="2 3">
    <name type="scientific">Winogradskyella haliclonae</name>
    <dbReference type="NCBI Taxonomy" id="2048558"/>
    <lineage>
        <taxon>Bacteria</taxon>
        <taxon>Pseudomonadati</taxon>
        <taxon>Bacteroidota</taxon>
        <taxon>Flavobacteriia</taxon>
        <taxon>Flavobacteriales</taxon>
        <taxon>Flavobacteriaceae</taxon>
        <taxon>Winogradskyella</taxon>
    </lineage>
</organism>
<dbReference type="EMBL" id="BMDQ01000004">
    <property type="protein sequence ID" value="GGI58292.1"/>
    <property type="molecule type" value="Genomic_DNA"/>
</dbReference>
<evidence type="ECO:0000256" key="1">
    <source>
        <dbReference type="SAM" id="SignalP"/>
    </source>
</evidence>
<evidence type="ECO:0000313" key="3">
    <source>
        <dbReference type="Proteomes" id="UP000624701"/>
    </source>
</evidence>